<evidence type="ECO:0000313" key="2">
    <source>
        <dbReference type="EMBL" id="MFD2035026.1"/>
    </source>
</evidence>
<gene>
    <name evidence="2" type="ORF">ACFSKL_09500</name>
</gene>
<dbReference type="RefSeq" id="WP_376885691.1">
    <property type="nucleotide sequence ID" value="NZ_JBHUHR010000025.1"/>
</dbReference>
<protein>
    <recommendedName>
        <fullName evidence="4">XRE family transcriptional regulator</fullName>
    </recommendedName>
</protein>
<keyword evidence="3" id="KW-1185">Reference proteome</keyword>
<proteinExistence type="predicted"/>
<evidence type="ECO:0000256" key="1">
    <source>
        <dbReference type="SAM" id="Coils"/>
    </source>
</evidence>
<reference evidence="3" key="1">
    <citation type="journal article" date="2019" name="Int. J. Syst. Evol. Microbiol.">
        <title>The Global Catalogue of Microorganisms (GCM) 10K type strain sequencing project: providing services to taxonomists for standard genome sequencing and annotation.</title>
        <authorList>
            <consortium name="The Broad Institute Genomics Platform"/>
            <consortium name="The Broad Institute Genome Sequencing Center for Infectious Disease"/>
            <person name="Wu L."/>
            <person name="Ma J."/>
        </authorList>
    </citation>
    <scope>NUCLEOTIDE SEQUENCE [LARGE SCALE GENOMIC DNA]</scope>
    <source>
        <strain evidence="3">CGMCC 1.15180</strain>
    </source>
</reference>
<comment type="caution">
    <text evidence="2">The sequence shown here is derived from an EMBL/GenBank/DDBJ whole genome shotgun (WGS) entry which is preliminary data.</text>
</comment>
<accession>A0ABW4VMR5</accession>
<organism evidence="2 3">
    <name type="scientific">Belliella marina</name>
    <dbReference type="NCBI Taxonomy" id="1644146"/>
    <lineage>
        <taxon>Bacteria</taxon>
        <taxon>Pseudomonadati</taxon>
        <taxon>Bacteroidota</taxon>
        <taxon>Cytophagia</taxon>
        <taxon>Cytophagales</taxon>
        <taxon>Cyclobacteriaceae</taxon>
        <taxon>Belliella</taxon>
    </lineage>
</organism>
<sequence length="138" mass="15697">MSGIIDRIGVFASNQKLSIRKIEQRIGAGNGTISKAIGKDKDIQVKWIELFVSHYPEVNPVWLLTGEGFMLLSGDQQKAEESSFREGEPVYGFLRRDQHLEIVDSLKQVISALEGQLDEKERVIELKDRIIKDLEERS</sequence>
<evidence type="ECO:0000313" key="3">
    <source>
        <dbReference type="Proteomes" id="UP001597361"/>
    </source>
</evidence>
<evidence type="ECO:0008006" key="4">
    <source>
        <dbReference type="Google" id="ProtNLM"/>
    </source>
</evidence>
<name>A0ABW4VMR5_9BACT</name>
<keyword evidence="1" id="KW-0175">Coiled coil</keyword>
<dbReference type="Proteomes" id="UP001597361">
    <property type="component" value="Unassembled WGS sequence"/>
</dbReference>
<feature type="coiled-coil region" evidence="1">
    <location>
        <begin position="103"/>
        <end position="137"/>
    </location>
</feature>
<dbReference type="EMBL" id="JBHUHR010000025">
    <property type="protein sequence ID" value="MFD2035026.1"/>
    <property type="molecule type" value="Genomic_DNA"/>
</dbReference>